<dbReference type="VEuPathDB" id="PlasmoDB:PmUG01_08063400"/>
<dbReference type="EMBL" id="LT594629">
    <property type="protein sequence ID" value="SCN12508.1"/>
    <property type="molecule type" value="Genomic_DNA"/>
</dbReference>
<dbReference type="GeneID" id="39868620"/>
<dbReference type="Proteomes" id="UP000219813">
    <property type="component" value="Chromosome 8"/>
</dbReference>
<feature type="transmembrane region" description="Helical" evidence="1">
    <location>
        <begin position="6"/>
        <end position="23"/>
    </location>
</feature>
<keyword evidence="3" id="KW-1185">Reference proteome</keyword>
<accession>A0A1D3PBN9</accession>
<evidence type="ECO:0000313" key="3">
    <source>
        <dbReference type="Proteomes" id="UP000219813"/>
    </source>
</evidence>
<reference evidence="2 3" key="1">
    <citation type="submission" date="2016-06" db="EMBL/GenBank/DDBJ databases">
        <authorList>
            <consortium name="Pathogen Informatics"/>
        </authorList>
    </citation>
    <scope>NUCLEOTIDE SEQUENCE [LARGE SCALE GENOMIC DNA]</scope>
</reference>
<dbReference type="Pfam" id="PF12420">
    <property type="entry name" value="DUF3671"/>
    <property type="match status" value="1"/>
</dbReference>
<protein>
    <submittedName>
        <fullName evidence="2">Fam-m protein</fullName>
    </submittedName>
</protein>
<keyword evidence="1" id="KW-0812">Transmembrane</keyword>
<evidence type="ECO:0000313" key="2">
    <source>
        <dbReference type="EMBL" id="SCN12508.1"/>
    </source>
</evidence>
<feature type="transmembrane region" description="Helical" evidence="1">
    <location>
        <begin position="148"/>
        <end position="168"/>
    </location>
</feature>
<dbReference type="OrthoDB" id="10669034at2759"/>
<organism evidence="2 3">
    <name type="scientific">Plasmodium malariae</name>
    <dbReference type="NCBI Taxonomy" id="5858"/>
    <lineage>
        <taxon>Eukaryota</taxon>
        <taxon>Sar</taxon>
        <taxon>Alveolata</taxon>
        <taxon>Apicomplexa</taxon>
        <taxon>Aconoidasida</taxon>
        <taxon>Haemosporida</taxon>
        <taxon>Plasmodiidae</taxon>
        <taxon>Plasmodium</taxon>
        <taxon>Plasmodium (Plasmodium)</taxon>
    </lineage>
</organism>
<dbReference type="RefSeq" id="XP_028861440.1">
    <property type="nucleotide sequence ID" value="XM_029004785.1"/>
</dbReference>
<sequence>MEQNIKPLFLIKISAFILLTWLIKSSNEIYNFSRNLIRRNYRLLAEYKLNKCSNVVVLKEDRPNYREYKKKYISNNIKGGIRRSEESNKSLNNERLYKQVTGCNKETLDRIYYRFKNKWVNKKDYEISQKQNRRICNINLKKIKFRSYGFAFAIFSLFFTFGIGFPILQALELLGPLEKNILGIVGYLIDPTSIKDYISLIFFGVLIIILAITIMITIPKILINNEKYEKIKLMDIQMNNM</sequence>
<keyword evidence="1" id="KW-0472">Membrane</keyword>
<gene>
    <name evidence="2" type="primary">PmUG01_08063400</name>
    <name evidence="2" type="ORF">PMUG01_08063400</name>
</gene>
<proteinExistence type="predicted"/>
<dbReference type="AlphaFoldDB" id="A0A1D3PBN9"/>
<feature type="transmembrane region" description="Helical" evidence="1">
    <location>
        <begin position="197"/>
        <end position="223"/>
    </location>
</feature>
<evidence type="ECO:0000256" key="1">
    <source>
        <dbReference type="SAM" id="Phobius"/>
    </source>
</evidence>
<keyword evidence="1" id="KW-1133">Transmembrane helix</keyword>
<dbReference type="KEGG" id="pmal:PMUG01_08063400"/>
<name>A0A1D3PBN9_PLAMA</name>
<dbReference type="InterPro" id="IPR022139">
    <property type="entry name" value="Fam-L/Fam-M-like_plasmodium"/>
</dbReference>